<proteinExistence type="predicted"/>
<keyword evidence="3" id="KW-1185">Reference proteome</keyword>
<dbReference type="Proteomes" id="UP001295740">
    <property type="component" value="Unassembled WGS sequence"/>
</dbReference>
<name>A0AAI8VFG5_9PEZI</name>
<evidence type="ECO:0000256" key="1">
    <source>
        <dbReference type="SAM" id="MobiDB-lite"/>
    </source>
</evidence>
<accession>A0AAI8VFG5</accession>
<evidence type="ECO:0000313" key="3">
    <source>
        <dbReference type="Proteomes" id="UP001295740"/>
    </source>
</evidence>
<gene>
    <name evidence="2" type="ORF">KHLLAP_LOCUS4403</name>
</gene>
<dbReference type="EMBL" id="CAUWAG010000006">
    <property type="protein sequence ID" value="CAJ2503935.1"/>
    <property type="molecule type" value="Genomic_DNA"/>
</dbReference>
<dbReference type="AlphaFoldDB" id="A0AAI8VFG5"/>
<feature type="region of interest" description="Disordered" evidence="1">
    <location>
        <begin position="38"/>
        <end position="61"/>
    </location>
</feature>
<comment type="caution">
    <text evidence="2">The sequence shown here is derived from an EMBL/GenBank/DDBJ whole genome shotgun (WGS) entry which is preliminary data.</text>
</comment>
<protein>
    <submittedName>
        <fullName evidence="2">Uu.00g113290.m01.CDS01</fullName>
    </submittedName>
</protein>
<sequence length="126" mass="14276">MTTPMLLKQLRYLSRNPKGKVLPLTYDYDSQAEWVDDDGEDGLGFSGARAPKPTPEPKVHQHYHQERAACGLYKQNEKSYDDAAFAAFAAFAASGWQNDRAIQKAHFHLTVNDQSAYNPYQMVLPR</sequence>
<reference evidence="2" key="1">
    <citation type="submission" date="2023-10" db="EMBL/GenBank/DDBJ databases">
        <authorList>
            <person name="Hackl T."/>
        </authorList>
    </citation>
    <scope>NUCLEOTIDE SEQUENCE</scope>
</reference>
<organism evidence="2 3">
    <name type="scientific">Anthostomella pinea</name>
    <dbReference type="NCBI Taxonomy" id="933095"/>
    <lineage>
        <taxon>Eukaryota</taxon>
        <taxon>Fungi</taxon>
        <taxon>Dikarya</taxon>
        <taxon>Ascomycota</taxon>
        <taxon>Pezizomycotina</taxon>
        <taxon>Sordariomycetes</taxon>
        <taxon>Xylariomycetidae</taxon>
        <taxon>Xylariales</taxon>
        <taxon>Xylariaceae</taxon>
        <taxon>Anthostomella</taxon>
    </lineage>
</organism>
<evidence type="ECO:0000313" key="2">
    <source>
        <dbReference type="EMBL" id="CAJ2503935.1"/>
    </source>
</evidence>